<keyword evidence="3" id="KW-1185">Reference proteome</keyword>
<protein>
    <submittedName>
        <fullName evidence="2">Uncharacterized protein</fullName>
    </submittedName>
</protein>
<proteinExistence type="predicted"/>
<organism evidence="2 3">
    <name type="scientific">Prorocentrum cordatum</name>
    <dbReference type="NCBI Taxonomy" id="2364126"/>
    <lineage>
        <taxon>Eukaryota</taxon>
        <taxon>Sar</taxon>
        <taxon>Alveolata</taxon>
        <taxon>Dinophyceae</taxon>
        <taxon>Prorocentrales</taxon>
        <taxon>Prorocentraceae</taxon>
        <taxon>Prorocentrum</taxon>
    </lineage>
</organism>
<name>A0ABN9RW52_9DINO</name>
<dbReference type="Proteomes" id="UP001189429">
    <property type="component" value="Unassembled WGS sequence"/>
</dbReference>
<feature type="compositionally biased region" description="Basic and acidic residues" evidence="1">
    <location>
        <begin position="168"/>
        <end position="179"/>
    </location>
</feature>
<gene>
    <name evidence="2" type="ORF">PCOR1329_LOCUS24088</name>
</gene>
<evidence type="ECO:0000313" key="2">
    <source>
        <dbReference type="EMBL" id="CAK0823337.1"/>
    </source>
</evidence>
<sequence length="179" mass="19877">MLRAEPAHGPLDCLSELAQDISEMHDLAQTMNELRRSIVDSGAHGEACNLSGGQRDAPGARHPVAQDVVFDLDEGAEASATDLVVALRMQQLLEMPFRAAMRCCPALRSHVERQEDSEEVADEFQEHWHPGAPDELLSVLDVLLREEWQQPDALAAERPRPRGGQARARADHRLPRARL</sequence>
<feature type="region of interest" description="Disordered" evidence="1">
    <location>
        <begin position="151"/>
        <end position="179"/>
    </location>
</feature>
<evidence type="ECO:0000313" key="3">
    <source>
        <dbReference type="Proteomes" id="UP001189429"/>
    </source>
</evidence>
<comment type="caution">
    <text evidence="2">The sequence shown here is derived from an EMBL/GenBank/DDBJ whole genome shotgun (WGS) entry which is preliminary data.</text>
</comment>
<accession>A0ABN9RW52</accession>
<dbReference type="EMBL" id="CAUYUJ010008238">
    <property type="protein sequence ID" value="CAK0823337.1"/>
    <property type="molecule type" value="Genomic_DNA"/>
</dbReference>
<evidence type="ECO:0000256" key="1">
    <source>
        <dbReference type="SAM" id="MobiDB-lite"/>
    </source>
</evidence>
<reference evidence="2" key="1">
    <citation type="submission" date="2023-10" db="EMBL/GenBank/DDBJ databases">
        <authorList>
            <person name="Chen Y."/>
            <person name="Shah S."/>
            <person name="Dougan E. K."/>
            <person name="Thang M."/>
            <person name="Chan C."/>
        </authorList>
    </citation>
    <scope>NUCLEOTIDE SEQUENCE [LARGE SCALE GENOMIC DNA]</scope>
</reference>